<keyword evidence="5" id="KW-0812">Transmembrane</keyword>
<evidence type="ECO:0000313" key="7">
    <source>
        <dbReference type="EMBL" id="CAE0471057.1"/>
    </source>
</evidence>
<dbReference type="Pfam" id="PF00685">
    <property type="entry name" value="Sulfotransfer_1"/>
    <property type="match status" value="1"/>
</dbReference>
<evidence type="ECO:0000256" key="5">
    <source>
        <dbReference type="SAM" id="Phobius"/>
    </source>
</evidence>
<reference evidence="7" key="1">
    <citation type="submission" date="2021-01" db="EMBL/GenBank/DDBJ databases">
        <authorList>
            <person name="Corre E."/>
            <person name="Pelletier E."/>
            <person name="Niang G."/>
            <person name="Scheremetjew M."/>
            <person name="Finn R."/>
            <person name="Kale V."/>
            <person name="Holt S."/>
            <person name="Cochrane G."/>
            <person name="Meng A."/>
            <person name="Brown T."/>
            <person name="Cohen L."/>
        </authorList>
    </citation>
    <scope>NUCLEOTIDE SEQUENCE</scope>
    <source>
        <strain evidence="7">MM31A-1</strain>
    </source>
</reference>
<dbReference type="PANTHER" id="PTHR10605:SF56">
    <property type="entry name" value="BIFUNCTIONAL HEPARAN SULFATE N-DEACETYLASE_N-SULFOTRANSFERASE"/>
    <property type="match status" value="1"/>
</dbReference>
<dbReference type="AlphaFoldDB" id="A0A7S3QA54"/>
<dbReference type="InterPro" id="IPR027417">
    <property type="entry name" value="P-loop_NTPase"/>
</dbReference>
<sequence>MRVKKERLAPLYLILVVYALISAVWIITSSRHLEIIPWEKLLRSRIYNFEYENKKSLVNILMNPKNSRISISSHTRAHEFNKEKEHEHALKTPHFDMHSCDAGNNDTLTFPWKTPTFIIIGQHKCGTTALYSILREHPNLLPSTKFEPHYFDFKGKYIEERIKEGPGRKERLCAERYRYATDNFDTDQIMEDPNVMATFEKTPSYFDINDPALIKSVVPDTKIILILRDPVERLQSHLSMTALEGLSIKEMKAGKVNEEKLDKFLNHVYRHKKMALHEKRPQDLRRAPLFRGLYEQRIKKWLNYYELGESMLVLPYEDLRNEPQHVMDEIADFVGFPRYDFQSALMEKDLSPTIRSRDGKLSGRKATTYISDELRADLYDLYTPFNDKLADLLGERFRGIWGPKTNA</sequence>
<accession>A0A7S3QA54</accession>
<keyword evidence="5" id="KW-0472">Membrane</keyword>
<feature type="binding site" evidence="4">
    <location>
        <position position="228"/>
    </location>
    <ligand>
        <name>3'-phosphoadenylyl sulfate</name>
        <dbReference type="ChEBI" id="CHEBI:58339"/>
    </ligand>
</feature>
<evidence type="ECO:0000259" key="6">
    <source>
        <dbReference type="Pfam" id="PF00685"/>
    </source>
</evidence>
<dbReference type="GO" id="GO:0008146">
    <property type="term" value="F:sulfotransferase activity"/>
    <property type="evidence" value="ECO:0007669"/>
    <property type="project" value="InterPro"/>
</dbReference>
<feature type="transmembrane region" description="Helical" evidence="5">
    <location>
        <begin position="9"/>
        <end position="27"/>
    </location>
</feature>
<proteinExistence type="predicted"/>
<keyword evidence="5" id="KW-1133">Transmembrane helix</keyword>
<organism evidence="7">
    <name type="scientific">Chaetoceros debilis</name>
    <dbReference type="NCBI Taxonomy" id="122233"/>
    <lineage>
        <taxon>Eukaryota</taxon>
        <taxon>Sar</taxon>
        <taxon>Stramenopiles</taxon>
        <taxon>Ochrophyta</taxon>
        <taxon>Bacillariophyta</taxon>
        <taxon>Coscinodiscophyceae</taxon>
        <taxon>Chaetocerotophycidae</taxon>
        <taxon>Chaetocerotales</taxon>
        <taxon>Chaetocerotaceae</taxon>
        <taxon>Chaetoceros</taxon>
    </lineage>
</organism>
<evidence type="ECO:0000256" key="2">
    <source>
        <dbReference type="ARBA" id="ARBA00023180"/>
    </source>
</evidence>
<feature type="domain" description="Sulfotransferase" evidence="6">
    <location>
        <begin position="116"/>
        <end position="337"/>
    </location>
</feature>
<feature type="active site" description="For sulfotransferase activity" evidence="3">
    <location>
        <position position="124"/>
    </location>
</feature>
<name>A0A7S3QA54_9STRA</name>
<dbReference type="Gene3D" id="3.40.50.300">
    <property type="entry name" value="P-loop containing nucleotide triphosphate hydrolases"/>
    <property type="match status" value="1"/>
</dbReference>
<evidence type="ECO:0000256" key="4">
    <source>
        <dbReference type="PIRSR" id="PIRSR637359-2"/>
    </source>
</evidence>
<dbReference type="InterPro" id="IPR000863">
    <property type="entry name" value="Sulfotransferase_dom"/>
</dbReference>
<feature type="binding site" evidence="4">
    <location>
        <position position="236"/>
    </location>
    <ligand>
        <name>3'-phosphoadenylyl sulfate</name>
        <dbReference type="ChEBI" id="CHEBI:58339"/>
    </ligand>
</feature>
<keyword evidence="2" id="KW-0325">Glycoprotein</keyword>
<evidence type="ECO:0000256" key="1">
    <source>
        <dbReference type="ARBA" id="ARBA00022679"/>
    </source>
</evidence>
<dbReference type="EMBL" id="HBIO01020660">
    <property type="protein sequence ID" value="CAE0471057.1"/>
    <property type="molecule type" value="Transcribed_RNA"/>
</dbReference>
<dbReference type="PANTHER" id="PTHR10605">
    <property type="entry name" value="HEPARAN SULFATE SULFOTRANSFERASE"/>
    <property type="match status" value="1"/>
</dbReference>
<dbReference type="SUPFAM" id="SSF52540">
    <property type="entry name" value="P-loop containing nucleoside triphosphate hydrolases"/>
    <property type="match status" value="1"/>
</dbReference>
<gene>
    <name evidence="7" type="ORF">CDEB00056_LOCUS15910</name>
</gene>
<dbReference type="InterPro" id="IPR037359">
    <property type="entry name" value="NST/OST"/>
</dbReference>
<evidence type="ECO:0000256" key="3">
    <source>
        <dbReference type="PIRSR" id="PIRSR637359-1"/>
    </source>
</evidence>
<protein>
    <recommendedName>
        <fullName evidence="6">Sulfotransferase domain-containing protein</fullName>
    </recommendedName>
</protein>
<keyword evidence="1" id="KW-0808">Transferase</keyword>